<dbReference type="HOGENOM" id="CLU_1615299_0_0_2"/>
<dbReference type="EMBL" id="CP009517">
    <property type="protein sequence ID" value="AKB81923.1"/>
    <property type="molecule type" value="Genomic_DNA"/>
</dbReference>
<evidence type="ECO:0000313" key="2">
    <source>
        <dbReference type="Proteomes" id="UP000033066"/>
    </source>
</evidence>
<dbReference type="Proteomes" id="UP000033066">
    <property type="component" value="Chromosome"/>
</dbReference>
<name>A0A0E3SM54_METBA</name>
<reference evidence="1" key="1">
    <citation type="submission" date="2014-07" db="EMBL/GenBank/DDBJ databases">
        <title>Methanogenic archaea and the global carbon cycle.</title>
        <authorList>
            <person name="Henriksen J.R."/>
            <person name="Luke J."/>
            <person name="Reinhart S."/>
            <person name="Benedict M.N."/>
            <person name="Youngblut N.D."/>
            <person name="Metcalf M.E."/>
            <person name="Whitaker R.J."/>
            <person name="Metcalf W.W."/>
        </authorList>
    </citation>
    <scope>NUCLEOTIDE SEQUENCE [LARGE SCALE GENOMIC DNA]</scope>
    <source>
        <strain evidence="1">3</strain>
    </source>
</reference>
<accession>A0A0E3SM54</accession>
<proteinExistence type="predicted"/>
<gene>
    <name evidence="1" type="ORF">MSBR3_1345</name>
</gene>
<protein>
    <submittedName>
        <fullName evidence="1">Uncharacterized protein</fullName>
    </submittedName>
</protein>
<dbReference type="KEGG" id="mbak:MSBR3_1345"/>
<organism evidence="1 2">
    <name type="scientific">Methanosarcina barkeri 3</name>
    <dbReference type="NCBI Taxonomy" id="1434107"/>
    <lineage>
        <taxon>Archaea</taxon>
        <taxon>Methanobacteriati</taxon>
        <taxon>Methanobacteriota</taxon>
        <taxon>Stenosarchaea group</taxon>
        <taxon>Methanomicrobia</taxon>
        <taxon>Methanosarcinales</taxon>
        <taxon>Methanosarcinaceae</taxon>
        <taxon>Methanosarcina</taxon>
    </lineage>
</organism>
<keyword evidence="2" id="KW-1185">Reference proteome</keyword>
<evidence type="ECO:0000313" key="1">
    <source>
        <dbReference type="EMBL" id="AKB81923.1"/>
    </source>
</evidence>
<sequence>MKKTNFAPNKPFHLNIILIQYCKKFFVFGCLFRDRKNIIISFSDNVSRRIYNPIFFLFPHRFIKLVSYDVPIVFVHHYVIPFIRLISIIFHSIVPSHINILKNDFYFWLRNSIFKLNIQTTHLRFGIWCRCINWSFYKSSSNHYKNKKNDKKNGYLIDFAHINT</sequence>
<dbReference type="AlphaFoldDB" id="A0A0E3SM54"/>